<comment type="caution">
    <text evidence="1">The sequence shown here is derived from an EMBL/GenBank/DDBJ whole genome shotgun (WGS) entry which is preliminary data.</text>
</comment>
<keyword evidence="2" id="KW-1185">Reference proteome</keyword>
<dbReference type="EMBL" id="JAUFQC010000027">
    <property type="protein sequence ID" value="MDN3612016.1"/>
    <property type="molecule type" value="Genomic_DNA"/>
</dbReference>
<evidence type="ECO:0000313" key="2">
    <source>
        <dbReference type="Proteomes" id="UP001238540"/>
    </source>
</evidence>
<organism evidence="1 2">
    <name type="scientific">Vibrio ostreicida</name>
    <dbReference type="NCBI Taxonomy" id="526588"/>
    <lineage>
        <taxon>Bacteria</taxon>
        <taxon>Pseudomonadati</taxon>
        <taxon>Pseudomonadota</taxon>
        <taxon>Gammaproteobacteria</taxon>
        <taxon>Vibrionales</taxon>
        <taxon>Vibrionaceae</taxon>
        <taxon>Vibrio</taxon>
    </lineage>
</organism>
<sequence length="84" mass="9448">MTKVEMPNPVSIAGLSEIQSDFESVAQEMTQAQKIQGDEASKSEGTVMTEQDFVDMVIEQSLINESVRRMKADQQRLEEIINEV</sequence>
<evidence type="ECO:0000313" key="1">
    <source>
        <dbReference type="EMBL" id="MDN3612016.1"/>
    </source>
</evidence>
<reference evidence="2" key="1">
    <citation type="journal article" date="2019" name="Int. J. Syst. Evol. Microbiol.">
        <title>The Global Catalogue of Microorganisms (GCM) 10K type strain sequencing project: providing services to taxonomists for standard genome sequencing and annotation.</title>
        <authorList>
            <consortium name="The Broad Institute Genomics Platform"/>
            <consortium name="The Broad Institute Genome Sequencing Center for Infectious Disease"/>
            <person name="Wu L."/>
            <person name="Ma J."/>
        </authorList>
    </citation>
    <scope>NUCLEOTIDE SEQUENCE [LARGE SCALE GENOMIC DNA]</scope>
    <source>
        <strain evidence="2">CECT 7398</strain>
    </source>
</reference>
<evidence type="ECO:0008006" key="3">
    <source>
        <dbReference type="Google" id="ProtNLM"/>
    </source>
</evidence>
<dbReference type="Proteomes" id="UP001238540">
    <property type="component" value="Unassembled WGS sequence"/>
</dbReference>
<protein>
    <recommendedName>
        <fullName evidence="3">Flagellar hook-basal body complex protein FliE</fullName>
    </recommendedName>
</protein>
<proteinExistence type="predicted"/>
<dbReference type="RefSeq" id="WP_076589616.1">
    <property type="nucleotide sequence ID" value="NZ_JABEYA020000004.1"/>
</dbReference>
<accession>A0ABT8BY80</accession>
<name>A0ABT8BY80_9VIBR</name>
<gene>
    <name evidence="1" type="ORF">QWZ16_20705</name>
</gene>